<protein>
    <submittedName>
        <fullName evidence="2">Uncharacterized protein</fullName>
    </submittedName>
</protein>
<keyword evidence="1" id="KW-0472">Membrane</keyword>
<dbReference type="EMBL" id="CM029042">
    <property type="protein sequence ID" value="KAG2621596.1"/>
    <property type="molecule type" value="Genomic_DNA"/>
</dbReference>
<evidence type="ECO:0000313" key="2">
    <source>
        <dbReference type="EMBL" id="KAG2621596.1"/>
    </source>
</evidence>
<feature type="transmembrane region" description="Helical" evidence="1">
    <location>
        <begin position="91"/>
        <end position="116"/>
    </location>
</feature>
<evidence type="ECO:0000256" key="1">
    <source>
        <dbReference type="SAM" id="Phobius"/>
    </source>
</evidence>
<organism evidence="2 3">
    <name type="scientific">Panicum virgatum</name>
    <name type="common">Blackwell switchgrass</name>
    <dbReference type="NCBI Taxonomy" id="38727"/>
    <lineage>
        <taxon>Eukaryota</taxon>
        <taxon>Viridiplantae</taxon>
        <taxon>Streptophyta</taxon>
        <taxon>Embryophyta</taxon>
        <taxon>Tracheophyta</taxon>
        <taxon>Spermatophyta</taxon>
        <taxon>Magnoliopsida</taxon>
        <taxon>Liliopsida</taxon>
        <taxon>Poales</taxon>
        <taxon>Poaceae</taxon>
        <taxon>PACMAD clade</taxon>
        <taxon>Panicoideae</taxon>
        <taxon>Panicodae</taxon>
        <taxon>Paniceae</taxon>
        <taxon>Panicinae</taxon>
        <taxon>Panicum</taxon>
        <taxon>Panicum sect. Hiantes</taxon>
    </lineage>
</organism>
<gene>
    <name evidence="2" type="ORF">PVAP13_3NG317796</name>
</gene>
<dbReference type="Proteomes" id="UP000823388">
    <property type="component" value="Chromosome 3N"/>
</dbReference>
<evidence type="ECO:0000313" key="3">
    <source>
        <dbReference type="Proteomes" id="UP000823388"/>
    </source>
</evidence>
<reference evidence="2" key="1">
    <citation type="submission" date="2020-05" db="EMBL/GenBank/DDBJ databases">
        <title>WGS assembly of Panicum virgatum.</title>
        <authorList>
            <person name="Lovell J.T."/>
            <person name="Jenkins J."/>
            <person name="Shu S."/>
            <person name="Juenger T.E."/>
            <person name="Schmutz J."/>
        </authorList>
    </citation>
    <scope>NUCLEOTIDE SEQUENCE</scope>
    <source>
        <strain evidence="2">AP13</strain>
    </source>
</reference>
<comment type="caution">
    <text evidence="2">The sequence shown here is derived from an EMBL/GenBank/DDBJ whole genome shotgun (WGS) entry which is preliminary data.</text>
</comment>
<proteinExistence type="predicted"/>
<name>A0A8T0UKI0_PANVG</name>
<keyword evidence="1" id="KW-0812">Transmembrane</keyword>
<keyword evidence="1" id="KW-1133">Transmembrane helix</keyword>
<accession>A0A8T0UKI0</accession>
<keyword evidence="3" id="KW-1185">Reference proteome</keyword>
<sequence>MADCAESVRPEMPLSCSRSQPMITRTEIEEARCSALCFLCEASTSCWATRVGSRARFQKEIDLTNSTCDGTVWVHMGQVGNSKLRPPHASIFFGTIVYILAGITIACGMGVCPNLVKASA</sequence>
<dbReference type="AlphaFoldDB" id="A0A8T0UKI0"/>